<dbReference type="Pfam" id="PF00854">
    <property type="entry name" value="PTR2"/>
    <property type="match status" value="1"/>
</dbReference>
<dbReference type="OMA" id="WIQIWNN"/>
<feature type="transmembrane region" description="Helical" evidence="9">
    <location>
        <begin position="167"/>
        <end position="186"/>
    </location>
</feature>
<keyword evidence="4" id="KW-0597">Phosphoprotein</keyword>
<dbReference type="PANTHER" id="PTHR11654">
    <property type="entry name" value="OLIGOPEPTIDE TRANSPORTER-RELATED"/>
    <property type="match status" value="1"/>
</dbReference>
<dbReference type="GeneID" id="101266582"/>
<dbReference type="OrthoDB" id="8904098at2759"/>
<dbReference type="KEGG" id="sly:101266582"/>
<reference evidence="10" key="1">
    <citation type="journal article" date="2012" name="Nature">
        <title>The tomato genome sequence provides insights into fleshy fruit evolution.</title>
        <authorList>
            <consortium name="Tomato Genome Consortium"/>
        </authorList>
    </citation>
    <scope>NUCLEOTIDE SEQUENCE [LARGE SCALE GENOMIC DNA]</scope>
    <source>
        <strain evidence="10">cv. Heinz 1706</strain>
    </source>
</reference>
<dbReference type="RefSeq" id="XP_010316272.1">
    <property type="nucleotide sequence ID" value="XM_010317970.4"/>
</dbReference>
<keyword evidence="11" id="KW-1185">Reference proteome</keyword>
<feature type="transmembrane region" description="Helical" evidence="9">
    <location>
        <begin position="382"/>
        <end position="399"/>
    </location>
</feature>
<feature type="transmembrane region" description="Helical" evidence="9">
    <location>
        <begin position="78"/>
        <end position="101"/>
    </location>
</feature>
<protein>
    <submittedName>
        <fullName evidence="10">Uncharacterized protein</fullName>
    </submittedName>
</protein>
<keyword evidence="6 9" id="KW-1133">Transmembrane helix</keyword>
<keyword evidence="7 9" id="KW-0472">Membrane</keyword>
<dbReference type="InterPro" id="IPR036259">
    <property type="entry name" value="MFS_trans_sf"/>
</dbReference>
<comment type="similarity">
    <text evidence="8">Belongs to the major facilitator superfamily. Phosphate:H(+) symporter (TC 2.A.1.9) family.</text>
</comment>
<evidence type="ECO:0000256" key="1">
    <source>
        <dbReference type="ARBA" id="ARBA00004141"/>
    </source>
</evidence>
<organism evidence="10">
    <name type="scientific">Solanum lycopersicum</name>
    <name type="common">Tomato</name>
    <name type="synonym">Lycopersicon esculentum</name>
    <dbReference type="NCBI Taxonomy" id="4081"/>
    <lineage>
        <taxon>Eukaryota</taxon>
        <taxon>Viridiplantae</taxon>
        <taxon>Streptophyta</taxon>
        <taxon>Embryophyta</taxon>
        <taxon>Tracheophyta</taxon>
        <taxon>Spermatophyta</taxon>
        <taxon>Magnoliopsida</taxon>
        <taxon>eudicotyledons</taxon>
        <taxon>Gunneridae</taxon>
        <taxon>Pentapetalae</taxon>
        <taxon>asterids</taxon>
        <taxon>lamiids</taxon>
        <taxon>Solanales</taxon>
        <taxon>Solanaceae</taxon>
        <taxon>Solanoideae</taxon>
        <taxon>Solaneae</taxon>
        <taxon>Solanum</taxon>
        <taxon>Solanum subgen. Lycopersicon</taxon>
    </lineage>
</organism>
<keyword evidence="5 9" id="KW-0812">Transmembrane</keyword>
<name>A0A3Q7F9X0_SOLLC</name>
<dbReference type="EnsemblPlants" id="Solyc02g087280.3.1">
    <property type="protein sequence ID" value="Solyc02g087280.3.1"/>
    <property type="gene ID" value="Solyc02g087280.3"/>
</dbReference>
<dbReference type="SMR" id="A0A3Q7F9X0"/>
<evidence type="ECO:0000256" key="9">
    <source>
        <dbReference type="SAM" id="Phobius"/>
    </source>
</evidence>
<reference evidence="10" key="2">
    <citation type="submission" date="2019-01" db="UniProtKB">
        <authorList>
            <consortium name="EnsemblPlants"/>
        </authorList>
    </citation>
    <scope>IDENTIFICATION</scope>
    <source>
        <strain evidence="10">cv. Heinz 1706</strain>
    </source>
</reference>
<evidence type="ECO:0000256" key="4">
    <source>
        <dbReference type="ARBA" id="ARBA00022553"/>
    </source>
</evidence>
<dbReference type="Gramene" id="Solyc02g087280.3.1">
    <property type="protein sequence ID" value="Solyc02g087280.3.1"/>
    <property type="gene ID" value="Solyc02g087280.3"/>
</dbReference>
<evidence type="ECO:0000313" key="10">
    <source>
        <dbReference type="EnsemblPlants" id="Solyc02g087280.3.1"/>
    </source>
</evidence>
<evidence type="ECO:0000313" key="11">
    <source>
        <dbReference type="Proteomes" id="UP000004994"/>
    </source>
</evidence>
<comment type="subcellular location">
    <subcellularLocation>
        <location evidence="1">Membrane</location>
        <topology evidence="1">Multi-pass membrane protein</topology>
    </subcellularLocation>
</comment>
<dbReference type="Gene3D" id="1.20.1250.20">
    <property type="entry name" value="MFS general substrate transporter like domains"/>
    <property type="match status" value="1"/>
</dbReference>
<dbReference type="GO" id="GO:0022857">
    <property type="term" value="F:transmembrane transporter activity"/>
    <property type="evidence" value="ECO:0000318"/>
    <property type="project" value="GO_Central"/>
</dbReference>
<feature type="transmembrane region" description="Helical" evidence="9">
    <location>
        <begin position="192"/>
        <end position="210"/>
    </location>
</feature>
<evidence type="ECO:0000256" key="8">
    <source>
        <dbReference type="ARBA" id="ARBA00044504"/>
    </source>
</evidence>
<gene>
    <name evidence="10" type="primary">LOC101266582</name>
</gene>
<dbReference type="AlphaFoldDB" id="A0A3Q7F9X0"/>
<dbReference type="Proteomes" id="UP000004994">
    <property type="component" value="Chromosome 2"/>
</dbReference>
<dbReference type="InterPro" id="IPR000109">
    <property type="entry name" value="POT_fam"/>
</dbReference>
<evidence type="ECO:0000256" key="5">
    <source>
        <dbReference type="ARBA" id="ARBA00022692"/>
    </source>
</evidence>
<dbReference type="RefSeq" id="XP_010316273.1">
    <property type="nucleotide sequence ID" value="XM_010317971.4"/>
</dbReference>
<comment type="similarity">
    <text evidence="2">Belongs to the major facilitator superfamily. Proton-dependent oligopeptide transporter (POT/PTR) (TC 2.A.17) family.</text>
</comment>
<feature type="transmembrane region" description="Helical" evidence="9">
    <location>
        <begin position="462"/>
        <end position="483"/>
    </location>
</feature>
<dbReference type="InParanoid" id="A0A3Q7F9X0"/>
<evidence type="ECO:0000256" key="7">
    <source>
        <dbReference type="ARBA" id="ARBA00023136"/>
    </source>
</evidence>
<proteinExistence type="inferred from homology"/>
<feature type="transmembrane region" description="Helical" evidence="9">
    <location>
        <begin position="54"/>
        <end position="72"/>
    </location>
</feature>
<evidence type="ECO:0000256" key="3">
    <source>
        <dbReference type="ARBA" id="ARBA00022448"/>
    </source>
</evidence>
<dbReference type="FunCoup" id="A0A3Q7F9X0">
    <property type="interactions" value="3"/>
</dbReference>
<dbReference type="GO" id="GO:0016020">
    <property type="term" value="C:membrane"/>
    <property type="evidence" value="ECO:0000318"/>
    <property type="project" value="GO_Central"/>
</dbReference>
<dbReference type="GO" id="GO:0055085">
    <property type="term" value="P:transmembrane transport"/>
    <property type="evidence" value="ECO:0000318"/>
    <property type="project" value="GO_Central"/>
</dbReference>
<accession>A0A3Q7F9X0</accession>
<keyword evidence="3" id="KW-0813">Transport</keyword>
<dbReference type="PaxDb" id="4081-Solyc02g087280.2.1"/>
<sequence length="537" mass="59655">MAGGQSPRNLNKPCILLIVIAGMERFSFKGVASNLVTYLTDVAKMSNSAAAKMVNNWCGITSMLPLLVAPLADSYLDRYTTVLASSSLYFAGLLALTSLALQWPWTSLDKSGFSSSLSWSLHLISLGQAGYNPSLQAFAADQLDDEEELPCTKNDQSSKKKSTFFHWWYFGICCGSLLGVSIMSYIQDTLGWGLGFAIPSIAMIVSIVVFRFGNRFYTHNTDGEIIHIKSLGGHIVKAIRAATSRLTCGEIAVPDTNKSKVVEIELENAPLCQQDSGSTEGTDKKPENGIVEILKVVLPLLPVWTMLLMFAVIFQQPATFFTKQGMTMRRNIGSSFRIPPAALQSSITISIILLMPLYDTCFIPFIRVLTRNEKGITVMQRMGIGMFLSVIAMIIAAVTERKRLDIARNVGTLTSEFEALPMSIFWLLPQYILLGISDIFTVVGMQEFFYSEVPINMRTLGIALYTSVFGCGSFFSSFLITVIEHLTSSIGEKQNWFADDMSRARLDNYYWFLALSSAASFMMFMVFCRFYRSRTVN</sequence>
<feature type="transmembrane region" description="Helical" evidence="9">
    <location>
        <begin position="509"/>
        <end position="531"/>
    </location>
</feature>
<feature type="transmembrane region" description="Helical" evidence="9">
    <location>
        <begin position="293"/>
        <end position="314"/>
    </location>
</feature>
<evidence type="ECO:0000256" key="6">
    <source>
        <dbReference type="ARBA" id="ARBA00022989"/>
    </source>
</evidence>
<dbReference type="FunFam" id="1.20.1250.20:FF:000311">
    <property type="entry name" value="Protein NRT1/ PTR FAMILY 5.8"/>
    <property type="match status" value="1"/>
</dbReference>
<feature type="transmembrane region" description="Helical" evidence="9">
    <location>
        <begin position="347"/>
        <end position="370"/>
    </location>
</feature>
<evidence type="ECO:0000256" key="2">
    <source>
        <dbReference type="ARBA" id="ARBA00005982"/>
    </source>
</evidence>
<dbReference type="SUPFAM" id="SSF103473">
    <property type="entry name" value="MFS general substrate transporter"/>
    <property type="match status" value="1"/>
</dbReference>
<feature type="transmembrane region" description="Helical" evidence="9">
    <location>
        <begin position="419"/>
        <end position="441"/>
    </location>
</feature>